<dbReference type="EMBL" id="JAEANY010000004">
    <property type="protein sequence ID" value="MBH5323306.1"/>
    <property type="molecule type" value="Genomic_DNA"/>
</dbReference>
<organism evidence="2 3">
    <name type="scientific">Aurantiacibacter sediminis</name>
    <dbReference type="NCBI Taxonomy" id="2793064"/>
    <lineage>
        <taxon>Bacteria</taxon>
        <taxon>Pseudomonadati</taxon>
        <taxon>Pseudomonadota</taxon>
        <taxon>Alphaproteobacteria</taxon>
        <taxon>Sphingomonadales</taxon>
        <taxon>Erythrobacteraceae</taxon>
        <taxon>Aurantiacibacter</taxon>
    </lineage>
</organism>
<feature type="transmembrane region" description="Helical" evidence="1">
    <location>
        <begin position="75"/>
        <end position="95"/>
    </location>
</feature>
<comment type="caution">
    <text evidence="2">The sequence shown here is derived from an EMBL/GenBank/DDBJ whole genome shotgun (WGS) entry which is preliminary data.</text>
</comment>
<feature type="transmembrane region" description="Helical" evidence="1">
    <location>
        <begin position="153"/>
        <end position="171"/>
    </location>
</feature>
<sequence length="187" mass="20159">MFKFAGLWLAVMLVFGAILFFVNGSTDALDPTLETERLANCEGAGGGFSGNQAQECLTQVQRSLESLVDDTQGDIAFWHALTGLAVLVIGLVFVFQIVARGEKVGDPAGFRSMRGAWFGHALTIVIVTIGFAVLAHFSSYFGNWGQVLAPARGWGFPAMMVVVWLITFWLGTRISTPEKMKPSIPGG</sequence>
<gene>
    <name evidence="2" type="ORF">I5L03_12005</name>
</gene>
<dbReference type="RefSeq" id="WP_197922036.1">
    <property type="nucleotide sequence ID" value="NZ_CAWPTA010000009.1"/>
</dbReference>
<dbReference type="Proteomes" id="UP000602442">
    <property type="component" value="Unassembled WGS sequence"/>
</dbReference>
<protein>
    <submittedName>
        <fullName evidence="2">Uncharacterized protein</fullName>
    </submittedName>
</protein>
<keyword evidence="3" id="KW-1185">Reference proteome</keyword>
<name>A0ABS0N691_9SPHN</name>
<evidence type="ECO:0000313" key="2">
    <source>
        <dbReference type="EMBL" id="MBH5323306.1"/>
    </source>
</evidence>
<evidence type="ECO:0000313" key="3">
    <source>
        <dbReference type="Proteomes" id="UP000602442"/>
    </source>
</evidence>
<reference evidence="2 3" key="1">
    <citation type="submission" date="2020-11" db="EMBL/GenBank/DDBJ databases">
        <title>Erythrobacter sediminis sp. nov., a marine bacterium from a tidal flat of Garorim Bay.</title>
        <authorList>
            <person name="Kim D."/>
            <person name="Yoo Y."/>
            <person name="Kim J.-J."/>
        </authorList>
    </citation>
    <scope>NUCLEOTIDE SEQUENCE [LARGE SCALE GENOMIC DNA]</scope>
    <source>
        <strain evidence="2 3">JGD-13</strain>
    </source>
</reference>
<proteinExistence type="predicted"/>
<keyword evidence="1" id="KW-0812">Transmembrane</keyword>
<evidence type="ECO:0000256" key="1">
    <source>
        <dbReference type="SAM" id="Phobius"/>
    </source>
</evidence>
<keyword evidence="1" id="KW-0472">Membrane</keyword>
<feature type="transmembrane region" description="Helical" evidence="1">
    <location>
        <begin position="116"/>
        <end position="141"/>
    </location>
</feature>
<keyword evidence="1" id="KW-1133">Transmembrane helix</keyword>
<accession>A0ABS0N691</accession>